<comment type="caution">
    <text evidence="2">The sequence shown here is derived from an EMBL/GenBank/DDBJ whole genome shotgun (WGS) entry which is preliminary data.</text>
</comment>
<organism evidence="2 3">
    <name type="scientific">Batillaria attramentaria</name>
    <dbReference type="NCBI Taxonomy" id="370345"/>
    <lineage>
        <taxon>Eukaryota</taxon>
        <taxon>Metazoa</taxon>
        <taxon>Spiralia</taxon>
        <taxon>Lophotrochozoa</taxon>
        <taxon>Mollusca</taxon>
        <taxon>Gastropoda</taxon>
        <taxon>Caenogastropoda</taxon>
        <taxon>Sorbeoconcha</taxon>
        <taxon>Cerithioidea</taxon>
        <taxon>Batillariidae</taxon>
        <taxon>Batillaria</taxon>
    </lineage>
</organism>
<feature type="compositionally biased region" description="Basic and acidic residues" evidence="1">
    <location>
        <begin position="48"/>
        <end position="73"/>
    </location>
</feature>
<dbReference type="EMBL" id="JACVVK020000102">
    <property type="protein sequence ID" value="KAK7492559.1"/>
    <property type="molecule type" value="Genomic_DNA"/>
</dbReference>
<gene>
    <name evidence="2" type="ORF">BaRGS_00016225</name>
</gene>
<dbReference type="AlphaFoldDB" id="A0ABD0KZF5"/>
<evidence type="ECO:0000313" key="3">
    <source>
        <dbReference type="Proteomes" id="UP001519460"/>
    </source>
</evidence>
<reference evidence="2 3" key="1">
    <citation type="journal article" date="2023" name="Sci. Data">
        <title>Genome assembly of the Korean intertidal mud-creeper Batillaria attramentaria.</title>
        <authorList>
            <person name="Patra A.K."/>
            <person name="Ho P.T."/>
            <person name="Jun S."/>
            <person name="Lee S.J."/>
            <person name="Kim Y."/>
            <person name="Won Y.J."/>
        </authorList>
    </citation>
    <scope>NUCLEOTIDE SEQUENCE [LARGE SCALE GENOMIC DNA]</scope>
    <source>
        <strain evidence="2">Wonlab-2016</strain>
    </source>
</reference>
<protein>
    <submittedName>
        <fullName evidence="2">Uncharacterized protein</fullName>
    </submittedName>
</protein>
<feature type="region of interest" description="Disordered" evidence="1">
    <location>
        <begin position="36"/>
        <end position="89"/>
    </location>
</feature>
<evidence type="ECO:0000256" key="1">
    <source>
        <dbReference type="SAM" id="MobiDB-lite"/>
    </source>
</evidence>
<proteinExistence type="predicted"/>
<accession>A0ABD0KZF5</accession>
<name>A0ABD0KZF5_9CAEN</name>
<feature type="compositionally biased region" description="Basic residues" evidence="1">
    <location>
        <begin position="37"/>
        <end position="47"/>
    </location>
</feature>
<dbReference type="Proteomes" id="UP001519460">
    <property type="component" value="Unassembled WGS sequence"/>
</dbReference>
<sequence>MYSTSNGHQFTGQVFGGCIHLPGTQAEKKIELQVKMAAKRPQQRRKRATSDKRNMGPKRDAAKEHANDSEKVTEYVGHQQPQWARKAEKKIMTKLQDITDQP</sequence>
<evidence type="ECO:0000313" key="2">
    <source>
        <dbReference type="EMBL" id="KAK7492559.1"/>
    </source>
</evidence>
<keyword evidence="3" id="KW-1185">Reference proteome</keyword>